<dbReference type="EC" id="1.13.11.45" evidence="3"/>
<gene>
    <name evidence="11" type="ORF">QBC34DRAFT_468855</name>
</gene>
<evidence type="ECO:0000256" key="2">
    <source>
        <dbReference type="ARBA" id="ARBA00001936"/>
    </source>
</evidence>
<feature type="chain" id="PRO_5043361926" description="Manganese lipoxygenase" evidence="9">
    <location>
        <begin position="17"/>
        <end position="631"/>
    </location>
</feature>
<evidence type="ECO:0000256" key="8">
    <source>
        <dbReference type="ARBA" id="ARBA00023211"/>
    </source>
</evidence>
<evidence type="ECO:0000256" key="4">
    <source>
        <dbReference type="ARBA" id="ARBA00021175"/>
    </source>
</evidence>
<keyword evidence="5" id="KW-0479">Metal-binding</keyword>
<evidence type="ECO:0000256" key="5">
    <source>
        <dbReference type="ARBA" id="ARBA00022723"/>
    </source>
</evidence>
<dbReference type="Proteomes" id="UP001321760">
    <property type="component" value="Unassembled WGS sequence"/>
</dbReference>
<evidence type="ECO:0000256" key="3">
    <source>
        <dbReference type="ARBA" id="ARBA00013178"/>
    </source>
</evidence>
<dbReference type="Gene3D" id="1.20.245.10">
    <property type="entry name" value="Lipoxygenase-1, Domain 5"/>
    <property type="match status" value="1"/>
</dbReference>
<name>A0AAV9GEB9_9PEZI</name>
<dbReference type="InterPro" id="IPR036226">
    <property type="entry name" value="LipOase_C_sf"/>
</dbReference>
<dbReference type="SUPFAM" id="SSF48484">
    <property type="entry name" value="Lipoxigenase"/>
    <property type="match status" value="1"/>
</dbReference>
<dbReference type="InterPro" id="IPR013819">
    <property type="entry name" value="LipOase_C"/>
</dbReference>
<dbReference type="GO" id="GO:0046872">
    <property type="term" value="F:metal ion binding"/>
    <property type="evidence" value="ECO:0007669"/>
    <property type="project" value="UniProtKB-KW"/>
</dbReference>
<dbReference type="PANTHER" id="PTHR11771">
    <property type="entry name" value="LIPOXYGENASE"/>
    <property type="match status" value="1"/>
</dbReference>
<keyword evidence="9" id="KW-0732">Signal</keyword>
<feature type="signal peptide" evidence="9">
    <location>
        <begin position="1"/>
        <end position="16"/>
    </location>
</feature>
<evidence type="ECO:0000256" key="1">
    <source>
        <dbReference type="ARBA" id="ARBA00000366"/>
    </source>
</evidence>
<dbReference type="GO" id="GO:0034440">
    <property type="term" value="P:lipid oxidation"/>
    <property type="evidence" value="ECO:0007669"/>
    <property type="project" value="InterPro"/>
</dbReference>
<keyword evidence="8" id="KW-0464">Manganese</keyword>
<keyword evidence="12" id="KW-1185">Reference proteome</keyword>
<evidence type="ECO:0000256" key="7">
    <source>
        <dbReference type="ARBA" id="ARBA00023002"/>
    </source>
</evidence>
<evidence type="ECO:0000259" key="10">
    <source>
        <dbReference type="PROSITE" id="PS51393"/>
    </source>
</evidence>
<keyword evidence="7" id="KW-0560">Oxidoreductase</keyword>
<dbReference type="PROSITE" id="PS51393">
    <property type="entry name" value="LIPOXYGENASE_3"/>
    <property type="match status" value="1"/>
</dbReference>
<keyword evidence="6" id="KW-0223">Dioxygenase</keyword>
<dbReference type="EMBL" id="MU865954">
    <property type="protein sequence ID" value="KAK4446768.1"/>
    <property type="molecule type" value="Genomic_DNA"/>
</dbReference>
<evidence type="ECO:0000313" key="11">
    <source>
        <dbReference type="EMBL" id="KAK4446768.1"/>
    </source>
</evidence>
<sequence>MKWSVWLFSLAVVASAAERPLDKISPRDVDDMLDQLTKRFESAIPNVTQAALDLFDRHLGGLGIPSYTIPQYSLFGTPLRRVSLTAVRTSFLYGSPVGGGPSYPTGLLGLAKVAQDSLSILQDLLPRLAGSRVDLIKASFNSSKYNGLKTLSDYEKLYDNEWKLSMPHGPDPGVLTNYTKDLLFSMQRLSNSPYQIRRLDPRSDALPFPVDRAAVFHICGGSSLGQLFQYGRLFYADYRDQKDLEPVDGRYTANCDAYFCIDSRSGDFLPLAIRTNVGANLIYTPLDGPGEWLLAKMMLNVNDFWFAQWNHLAFTHETVHIIWMAAMRSLSQHHPVFAILNRLMFQVFSIQILAEVILFTPGLAVDMNFAYSGQSAKNYSSEQYRNGYGNFQSNYFHTDLQRRGLINSTRGPPLKNFPFFEDANTIHSSIRKFFTSFVQSYYSSDSVLADDHEIQDWVKECNGPANVFDFPSAINDRRTLVDVLTQLAHLASAAHHTVNTNELLQVSSTLPFCPAALYKPLPTAKNASLNPVEWLPPLSQVFSQLSIGSLFARPSFEGSNRTIIHMFDDPVMLAKMNPTTRAANLVFMSEMENFSRDVMGNRGFDADGLSQGMPFVWKALDPNVAPYSVST</sequence>
<dbReference type="InterPro" id="IPR000907">
    <property type="entry name" value="LipOase"/>
</dbReference>
<evidence type="ECO:0000313" key="12">
    <source>
        <dbReference type="Proteomes" id="UP001321760"/>
    </source>
</evidence>
<dbReference type="Gene3D" id="3.10.450.60">
    <property type="match status" value="1"/>
</dbReference>
<dbReference type="GO" id="GO:0043651">
    <property type="term" value="P:linoleic acid metabolic process"/>
    <property type="evidence" value="ECO:0007669"/>
    <property type="project" value="UniProtKB-ARBA"/>
</dbReference>
<evidence type="ECO:0000256" key="9">
    <source>
        <dbReference type="SAM" id="SignalP"/>
    </source>
</evidence>
<accession>A0AAV9GEB9</accession>
<reference evidence="11" key="2">
    <citation type="submission" date="2023-05" db="EMBL/GenBank/DDBJ databases">
        <authorList>
            <consortium name="Lawrence Berkeley National Laboratory"/>
            <person name="Steindorff A."/>
            <person name="Hensen N."/>
            <person name="Bonometti L."/>
            <person name="Westerberg I."/>
            <person name="Brannstrom I.O."/>
            <person name="Guillou S."/>
            <person name="Cros-Aarteil S."/>
            <person name="Calhoun S."/>
            <person name="Haridas S."/>
            <person name="Kuo A."/>
            <person name="Mondo S."/>
            <person name="Pangilinan J."/>
            <person name="Riley R."/>
            <person name="Labutti K."/>
            <person name="Andreopoulos B."/>
            <person name="Lipzen A."/>
            <person name="Chen C."/>
            <person name="Yanf M."/>
            <person name="Daum C."/>
            <person name="Ng V."/>
            <person name="Clum A."/>
            <person name="Ohm R."/>
            <person name="Martin F."/>
            <person name="Silar P."/>
            <person name="Natvig D."/>
            <person name="Lalanne C."/>
            <person name="Gautier V."/>
            <person name="Ament-Velasquez S.L."/>
            <person name="Kruys A."/>
            <person name="Hutchinson M.I."/>
            <person name="Powell A.J."/>
            <person name="Barry K."/>
            <person name="Miller A.N."/>
            <person name="Grigoriev I.V."/>
            <person name="Debuchy R."/>
            <person name="Gladieux P."/>
            <person name="Thoren M.H."/>
            <person name="Johannesson H."/>
        </authorList>
    </citation>
    <scope>NUCLEOTIDE SEQUENCE</scope>
    <source>
        <strain evidence="11">PSN243</strain>
    </source>
</reference>
<organism evidence="11 12">
    <name type="scientific">Podospora aff. communis PSN243</name>
    <dbReference type="NCBI Taxonomy" id="3040156"/>
    <lineage>
        <taxon>Eukaryota</taxon>
        <taxon>Fungi</taxon>
        <taxon>Dikarya</taxon>
        <taxon>Ascomycota</taxon>
        <taxon>Pezizomycotina</taxon>
        <taxon>Sordariomycetes</taxon>
        <taxon>Sordariomycetidae</taxon>
        <taxon>Sordariales</taxon>
        <taxon>Podosporaceae</taxon>
        <taxon>Podospora</taxon>
    </lineage>
</organism>
<comment type="caution">
    <text evidence="11">The sequence shown here is derived from an EMBL/GenBank/DDBJ whole genome shotgun (WGS) entry which is preliminary data.</text>
</comment>
<protein>
    <recommendedName>
        <fullName evidence="4">Manganese lipoxygenase</fullName>
        <ecNumber evidence="3">1.13.11.45</ecNumber>
    </recommendedName>
</protein>
<feature type="domain" description="Lipoxygenase" evidence="10">
    <location>
        <begin position="62"/>
        <end position="631"/>
    </location>
</feature>
<comment type="cofactor">
    <cofactor evidence="2">
        <name>Mn(2+)</name>
        <dbReference type="ChEBI" id="CHEBI:29035"/>
    </cofactor>
</comment>
<comment type="catalytic activity">
    <reaction evidence="1">
        <text>(9Z,12Z)-octadecadienoate + O2 = (11S)-hydroperoxy-(9Z,12Z)-octadecadienoate</text>
        <dbReference type="Rhea" id="RHEA:18993"/>
        <dbReference type="ChEBI" id="CHEBI:15379"/>
        <dbReference type="ChEBI" id="CHEBI:30245"/>
        <dbReference type="ChEBI" id="CHEBI:57467"/>
        <dbReference type="EC" id="1.13.11.45"/>
    </reaction>
</comment>
<dbReference type="GO" id="GO:0050584">
    <property type="term" value="F:linoleate 11-lipoxygenase activity"/>
    <property type="evidence" value="ECO:0007669"/>
    <property type="project" value="UniProtKB-EC"/>
</dbReference>
<evidence type="ECO:0000256" key="6">
    <source>
        <dbReference type="ARBA" id="ARBA00022964"/>
    </source>
</evidence>
<dbReference type="AlphaFoldDB" id="A0AAV9GEB9"/>
<dbReference type="Pfam" id="PF00305">
    <property type="entry name" value="Lipoxygenase"/>
    <property type="match status" value="1"/>
</dbReference>
<reference evidence="11" key="1">
    <citation type="journal article" date="2023" name="Mol. Phylogenet. Evol.">
        <title>Genome-scale phylogeny and comparative genomics of the fungal order Sordariales.</title>
        <authorList>
            <person name="Hensen N."/>
            <person name="Bonometti L."/>
            <person name="Westerberg I."/>
            <person name="Brannstrom I.O."/>
            <person name="Guillou S."/>
            <person name="Cros-Aarteil S."/>
            <person name="Calhoun S."/>
            <person name="Haridas S."/>
            <person name="Kuo A."/>
            <person name="Mondo S."/>
            <person name="Pangilinan J."/>
            <person name="Riley R."/>
            <person name="LaButti K."/>
            <person name="Andreopoulos B."/>
            <person name="Lipzen A."/>
            <person name="Chen C."/>
            <person name="Yan M."/>
            <person name="Daum C."/>
            <person name="Ng V."/>
            <person name="Clum A."/>
            <person name="Steindorff A."/>
            <person name="Ohm R.A."/>
            <person name="Martin F."/>
            <person name="Silar P."/>
            <person name="Natvig D.O."/>
            <person name="Lalanne C."/>
            <person name="Gautier V."/>
            <person name="Ament-Velasquez S.L."/>
            <person name="Kruys A."/>
            <person name="Hutchinson M.I."/>
            <person name="Powell A.J."/>
            <person name="Barry K."/>
            <person name="Miller A.N."/>
            <person name="Grigoriev I.V."/>
            <person name="Debuchy R."/>
            <person name="Gladieux P."/>
            <person name="Hiltunen Thoren M."/>
            <person name="Johannesson H."/>
        </authorList>
    </citation>
    <scope>NUCLEOTIDE SEQUENCE</scope>
    <source>
        <strain evidence="11">PSN243</strain>
    </source>
</reference>
<proteinExistence type="predicted"/>